<proteinExistence type="predicted"/>
<reference evidence="1" key="2">
    <citation type="journal article" date="2023" name="BMC Genomics">
        <title>Pest status, molecular evolution, and epigenetic factors derived from the genome assembly of Frankliniella fusca, a thysanopteran phytovirus vector.</title>
        <authorList>
            <person name="Catto M.A."/>
            <person name="Labadie P.E."/>
            <person name="Jacobson A.L."/>
            <person name="Kennedy G.G."/>
            <person name="Srinivasan R."/>
            <person name="Hunt B.G."/>
        </authorList>
    </citation>
    <scope>NUCLEOTIDE SEQUENCE</scope>
    <source>
        <strain evidence="1">PL_HMW_Pooled</strain>
    </source>
</reference>
<organism evidence="1 2">
    <name type="scientific">Frankliniella fusca</name>
    <dbReference type="NCBI Taxonomy" id="407009"/>
    <lineage>
        <taxon>Eukaryota</taxon>
        <taxon>Metazoa</taxon>
        <taxon>Ecdysozoa</taxon>
        <taxon>Arthropoda</taxon>
        <taxon>Hexapoda</taxon>
        <taxon>Insecta</taxon>
        <taxon>Pterygota</taxon>
        <taxon>Neoptera</taxon>
        <taxon>Paraneoptera</taxon>
        <taxon>Thysanoptera</taxon>
        <taxon>Terebrantia</taxon>
        <taxon>Thripoidea</taxon>
        <taxon>Thripidae</taxon>
        <taxon>Frankliniella</taxon>
    </lineage>
</organism>
<sequence length="190" mass="20933">MQSVHSTRIAGAVFSPSAWASPPLAEVVRLQADLWPIISVDAVGKVPMDHGSPGDERVNEKSRCGDIRKITSDVQTLGFLADFRDPTNTAILGSTSEERRTEDTVTTWLDERSEDTVTNWLDERSEDTVTIWLDEGHRTPSHNRESHCIAKCHGTIAETIAGAAWRCAEHWGVMEQAVAQLGRSQLRTAG</sequence>
<name>A0AAE1HXJ9_9NEOP</name>
<dbReference type="AlphaFoldDB" id="A0AAE1HXJ9"/>
<comment type="caution">
    <text evidence="1">The sequence shown here is derived from an EMBL/GenBank/DDBJ whole genome shotgun (WGS) entry which is preliminary data.</text>
</comment>
<dbReference type="EMBL" id="JAHWGI010001376">
    <property type="protein sequence ID" value="KAK3929036.1"/>
    <property type="molecule type" value="Genomic_DNA"/>
</dbReference>
<keyword evidence="2" id="KW-1185">Reference proteome</keyword>
<gene>
    <name evidence="1" type="ORF">KUF71_017522</name>
</gene>
<protein>
    <submittedName>
        <fullName evidence="1">cGMP-specific 3',5'-cyclic phosphodiesterase</fullName>
    </submittedName>
</protein>
<dbReference type="Proteomes" id="UP001219518">
    <property type="component" value="Unassembled WGS sequence"/>
</dbReference>
<reference evidence="1" key="1">
    <citation type="submission" date="2021-07" db="EMBL/GenBank/DDBJ databases">
        <authorList>
            <person name="Catto M.A."/>
            <person name="Jacobson A."/>
            <person name="Kennedy G."/>
            <person name="Labadie P."/>
            <person name="Hunt B.G."/>
            <person name="Srinivasan R."/>
        </authorList>
    </citation>
    <scope>NUCLEOTIDE SEQUENCE</scope>
    <source>
        <strain evidence="1">PL_HMW_Pooled</strain>
        <tissue evidence="1">Head</tissue>
    </source>
</reference>
<accession>A0AAE1HXJ9</accession>
<evidence type="ECO:0000313" key="2">
    <source>
        <dbReference type="Proteomes" id="UP001219518"/>
    </source>
</evidence>
<evidence type="ECO:0000313" key="1">
    <source>
        <dbReference type="EMBL" id="KAK3929036.1"/>
    </source>
</evidence>